<dbReference type="Proteomes" id="UP000436468">
    <property type="component" value="Unassembled WGS sequence"/>
</dbReference>
<proteinExistence type="predicted"/>
<reference evidence="1 2" key="1">
    <citation type="submission" date="2019-12" db="EMBL/GenBank/DDBJ databases">
        <title>Draft genome sequences Bradyrhizobium cajani AMBPC1010, Bradyrhizobium pachyrhizi AMBPC1040 and Bradyrhizobium yuanmingense ALSPC3051, three plant growth promoting strains isolated from nodules of Cajanus cajan L. in Dominican Republic.</title>
        <authorList>
            <person name="Flores-Felix J.D."/>
            <person name="Araujo J."/>
            <person name="Diaz-Alcantara C."/>
            <person name="Gonzalez-Andres F."/>
            <person name="Velazquez E."/>
        </authorList>
    </citation>
    <scope>NUCLEOTIDE SEQUENCE [LARGE SCALE GENOMIC DNA]</scope>
    <source>
        <strain evidence="1 2">1040</strain>
    </source>
</reference>
<comment type="caution">
    <text evidence="1">The sequence shown here is derived from an EMBL/GenBank/DDBJ whole genome shotgun (WGS) entry which is preliminary data.</text>
</comment>
<name>A0A844SSB3_9BRAD</name>
<dbReference type="EMBL" id="WQNF01000036">
    <property type="protein sequence ID" value="MVT69993.1"/>
    <property type="molecule type" value="Genomic_DNA"/>
</dbReference>
<dbReference type="RefSeq" id="WP_157348098.1">
    <property type="nucleotide sequence ID" value="NZ_WQNF01000036.1"/>
</dbReference>
<gene>
    <name evidence="1" type="ORF">GPL21_33460</name>
</gene>
<evidence type="ECO:0000313" key="1">
    <source>
        <dbReference type="EMBL" id="MVT69993.1"/>
    </source>
</evidence>
<dbReference type="AlphaFoldDB" id="A0A844SSB3"/>
<sequence>MSGQREIYQSSNGDRWTLCSEDDGRVFVLHEANLPSGGVLEQIEISDFLSHGKAGPEQQALLRLIATLAHMN</sequence>
<accession>A0A844SSB3</accession>
<keyword evidence="2" id="KW-1185">Reference proteome</keyword>
<organism evidence="1 2">
    <name type="scientific">Bradyrhizobium pachyrhizi</name>
    <dbReference type="NCBI Taxonomy" id="280333"/>
    <lineage>
        <taxon>Bacteria</taxon>
        <taxon>Pseudomonadati</taxon>
        <taxon>Pseudomonadota</taxon>
        <taxon>Alphaproteobacteria</taxon>
        <taxon>Hyphomicrobiales</taxon>
        <taxon>Nitrobacteraceae</taxon>
        <taxon>Bradyrhizobium</taxon>
    </lineage>
</organism>
<protein>
    <submittedName>
        <fullName evidence="1">Uncharacterized protein</fullName>
    </submittedName>
</protein>
<evidence type="ECO:0000313" key="2">
    <source>
        <dbReference type="Proteomes" id="UP000436468"/>
    </source>
</evidence>